<feature type="non-terminal residue" evidence="8">
    <location>
        <position position="1"/>
    </location>
</feature>
<evidence type="ECO:0000256" key="1">
    <source>
        <dbReference type="ARBA" id="ARBA00004469"/>
    </source>
</evidence>
<dbReference type="STRING" id="45351.A7SXZ0"/>
<keyword evidence="6" id="KW-0472">Membrane</keyword>
<dbReference type="eggNOG" id="KOG2101">
    <property type="taxonomic scope" value="Eukaryota"/>
</dbReference>
<dbReference type="GO" id="GO:0031901">
    <property type="term" value="C:early endosome membrane"/>
    <property type="evidence" value="ECO:0007669"/>
    <property type="project" value="UniProtKB-SubCell"/>
</dbReference>
<evidence type="ECO:0000259" key="7">
    <source>
        <dbReference type="PROSITE" id="PS50195"/>
    </source>
</evidence>
<evidence type="ECO:0000256" key="4">
    <source>
        <dbReference type="ARBA" id="ARBA00022927"/>
    </source>
</evidence>
<evidence type="ECO:0000256" key="3">
    <source>
        <dbReference type="ARBA" id="ARBA00022753"/>
    </source>
</evidence>
<dbReference type="Gene3D" id="1.25.40.10">
    <property type="entry name" value="Tetratricopeptide repeat domain"/>
    <property type="match status" value="1"/>
</dbReference>
<evidence type="ECO:0000313" key="8">
    <source>
        <dbReference type="EMBL" id="EDO31423.1"/>
    </source>
</evidence>
<dbReference type="AlphaFoldDB" id="A7SXZ0"/>
<accession>A7SXZ0</accession>
<dbReference type="InterPro" id="IPR039937">
    <property type="entry name" value="SNX20/SNX21"/>
</dbReference>
<gene>
    <name evidence="8" type="ORF">NEMVEDRAFT_v1g137320</name>
</gene>
<name>A7SXZ0_NEMVE</name>
<organism evidence="8 9">
    <name type="scientific">Nematostella vectensis</name>
    <name type="common">Starlet sea anemone</name>
    <dbReference type="NCBI Taxonomy" id="45351"/>
    <lineage>
        <taxon>Eukaryota</taxon>
        <taxon>Metazoa</taxon>
        <taxon>Cnidaria</taxon>
        <taxon>Anthozoa</taxon>
        <taxon>Hexacorallia</taxon>
        <taxon>Actiniaria</taxon>
        <taxon>Edwardsiidae</taxon>
        <taxon>Nematostella</taxon>
    </lineage>
</organism>
<evidence type="ECO:0000256" key="2">
    <source>
        <dbReference type="ARBA" id="ARBA00022448"/>
    </source>
</evidence>
<dbReference type="HOGENOM" id="CLU_059132_1_0_1"/>
<dbReference type="PANTHER" id="PTHR20939">
    <property type="entry name" value="SORTING NEXIN 20, 21"/>
    <property type="match status" value="1"/>
</dbReference>
<dbReference type="Proteomes" id="UP000001593">
    <property type="component" value="Unassembled WGS sequence"/>
</dbReference>
<reference evidence="8 9" key="1">
    <citation type="journal article" date="2007" name="Science">
        <title>Sea anemone genome reveals ancestral eumetazoan gene repertoire and genomic organization.</title>
        <authorList>
            <person name="Putnam N.H."/>
            <person name="Srivastava M."/>
            <person name="Hellsten U."/>
            <person name="Dirks B."/>
            <person name="Chapman J."/>
            <person name="Salamov A."/>
            <person name="Terry A."/>
            <person name="Shapiro H."/>
            <person name="Lindquist E."/>
            <person name="Kapitonov V.V."/>
            <person name="Jurka J."/>
            <person name="Genikhovich G."/>
            <person name="Grigoriev I.V."/>
            <person name="Lucas S.M."/>
            <person name="Steele R.E."/>
            <person name="Finnerty J.R."/>
            <person name="Technau U."/>
            <person name="Martindale M.Q."/>
            <person name="Rokhsar D.S."/>
        </authorList>
    </citation>
    <scope>NUCLEOTIDE SEQUENCE [LARGE SCALE GENOMIC DNA]</scope>
    <source>
        <strain evidence="9">CH2 X CH6</strain>
    </source>
</reference>
<dbReference type="OMA" id="RTIRSWS"/>
<keyword evidence="9" id="KW-1185">Reference proteome</keyword>
<dbReference type="GO" id="GO:0015031">
    <property type="term" value="P:protein transport"/>
    <property type="evidence" value="ECO:0007669"/>
    <property type="project" value="UniProtKB-KW"/>
</dbReference>
<dbReference type="EMBL" id="DS469901">
    <property type="protein sequence ID" value="EDO31423.1"/>
    <property type="molecule type" value="Genomic_DNA"/>
</dbReference>
<comment type="subcellular location">
    <subcellularLocation>
        <location evidence="1">Early endosome membrane</location>
        <topology evidence="1">Peripheral membrane protein</topology>
        <orientation evidence="1">Cytoplasmic side</orientation>
    </subcellularLocation>
</comment>
<dbReference type="PANTHER" id="PTHR20939:SF11">
    <property type="entry name" value="LD12265P"/>
    <property type="match status" value="1"/>
</dbReference>
<keyword evidence="3" id="KW-0967">Endosome</keyword>
<evidence type="ECO:0000313" key="9">
    <source>
        <dbReference type="Proteomes" id="UP000001593"/>
    </source>
</evidence>
<dbReference type="InParanoid" id="A7SXZ0"/>
<protein>
    <recommendedName>
        <fullName evidence="7">PX domain-containing protein</fullName>
    </recommendedName>
</protein>
<feature type="non-terminal residue" evidence="8">
    <location>
        <position position="196"/>
    </location>
</feature>
<dbReference type="PROSITE" id="PS50195">
    <property type="entry name" value="PX"/>
    <property type="match status" value="1"/>
</dbReference>
<keyword evidence="2" id="KW-0813">Transport</keyword>
<keyword evidence="5" id="KW-0446">Lipid-binding</keyword>
<dbReference type="InterPro" id="IPR001683">
    <property type="entry name" value="PX_dom"/>
</dbReference>
<evidence type="ECO:0000256" key="5">
    <source>
        <dbReference type="ARBA" id="ARBA00023121"/>
    </source>
</evidence>
<evidence type="ECO:0000256" key="6">
    <source>
        <dbReference type="ARBA" id="ARBA00023136"/>
    </source>
</evidence>
<sequence>YAVAVMRTDRVDVDKAVVDRRYSDFVKLYKGLRKLFPRLMSKVQLPSKVIGSKNFNIEVLQLRSHAFETFLQYIYSQDEICTSEPFKEFFYLPDLKQACSDIRGGKFTDALSLLLNALHLQQKLNDGFQETVATLGSVVVVLNALENFKEAEKYATEALELIGHDMGSAYLIPLLSTCSELRWKLGMDKKKLEKRL</sequence>
<dbReference type="Pfam" id="PF00787">
    <property type="entry name" value="PX"/>
    <property type="match status" value="1"/>
</dbReference>
<dbReference type="GO" id="GO:0035091">
    <property type="term" value="F:phosphatidylinositol binding"/>
    <property type="evidence" value="ECO:0007669"/>
    <property type="project" value="InterPro"/>
</dbReference>
<dbReference type="PhylomeDB" id="A7SXZ0"/>
<dbReference type="InterPro" id="IPR011990">
    <property type="entry name" value="TPR-like_helical_dom_sf"/>
</dbReference>
<dbReference type="Gene3D" id="3.30.1520.10">
    <property type="entry name" value="Phox-like domain"/>
    <property type="match status" value="1"/>
</dbReference>
<proteinExistence type="predicted"/>
<feature type="domain" description="PX" evidence="7">
    <location>
        <begin position="1"/>
        <end position="97"/>
    </location>
</feature>
<keyword evidence="4" id="KW-0653">Protein transport</keyword>
<dbReference type="SUPFAM" id="SSF64268">
    <property type="entry name" value="PX domain"/>
    <property type="match status" value="1"/>
</dbReference>
<dbReference type="InterPro" id="IPR036871">
    <property type="entry name" value="PX_dom_sf"/>
</dbReference>